<dbReference type="AlphaFoldDB" id="A0A0A8L5D0"/>
<evidence type="ECO:0000313" key="2">
    <source>
        <dbReference type="EMBL" id="CDO93412.1"/>
    </source>
</evidence>
<feature type="signal peptide" evidence="1">
    <location>
        <begin position="1"/>
        <end position="33"/>
    </location>
</feature>
<dbReference type="EMBL" id="CCBQ010000025">
    <property type="protein sequence ID" value="CDO93412.1"/>
    <property type="molecule type" value="Genomic_DNA"/>
</dbReference>
<dbReference type="Proteomes" id="UP000031516">
    <property type="component" value="Unassembled WGS sequence"/>
</dbReference>
<name>A0A0A8L5D0_9SACH</name>
<proteinExistence type="predicted"/>
<keyword evidence="3" id="KW-1185">Reference proteome</keyword>
<gene>
    <name evidence="2" type="ORF">KLDO_g1710</name>
</gene>
<dbReference type="OrthoDB" id="10537342at2759"/>
<accession>A0A0A8L5D0</accession>
<reference evidence="2 3" key="1">
    <citation type="submission" date="2014-03" db="EMBL/GenBank/DDBJ databases">
        <title>The genome of Kluyveromyces dobzhanskii.</title>
        <authorList>
            <person name="Nystedt B."/>
            <person name="Astrom S."/>
        </authorList>
    </citation>
    <scope>NUCLEOTIDE SEQUENCE [LARGE SCALE GENOMIC DNA]</scope>
    <source>
        <strain evidence="2 3">CBS 2104</strain>
    </source>
</reference>
<keyword evidence="1" id="KW-0732">Signal</keyword>
<feature type="chain" id="PRO_5002039237" evidence="1">
    <location>
        <begin position="34"/>
        <end position="371"/>
    </location>
</feature>
<comment type="caution">
    <text evidence="2">The sequence shown here is derived from an EMBL/GenBank/DDBJ whole genome shotgun (WGS) entry which is preliminary data.</text>
</comment>
<protein>
    <submittedName>
        <fullName evidence="2">WGS project CCBQ000000000 data, contig 00098</fullName>
    </submittedName>
</protein>
<sequence>MGKECKKTLLLQLQLLLSIASASILLSLDSANALNSFWIQGKTVNEWFEKAYETQNINVSASLTHVEMLNTAFNLTMDEDFYTNPKLLQKRDWSTENWVGFGLGVVGGTGLTIAGVAKFCGFGAIFTASGWPCAVAAFSTLLLVIGGTLFTGNWPAEGGQIGSSLNANNKRDLANNWSYGNMGGLLDHFNYHGFGVEVLSDESEFKLSEGQPYADGFWIRLHSHSIGPVFDHWVHSSTPYVATAGYSGFKVSNSSRVSSIMKRDYQWEYNDEYWVDAGMITSYCRYNRGSSDLSIPQDMNILVPALNDLTGFLYYHSSPFHWVMNDNNHGSRHIAEGIITFNNWIDGTRPGGPPTGGVPTVCYGDHDNVGA</sequence>
<evidence type="ECO:0000256" key="1">
    <source>
        <dbReference type="SAM" id="SignalP"/>
    </source>
</evidence>
<organism evidence="2 3">
    <name type="scientific">Kluyveromyces dobzhanskii CBS 2104</name>
    <dbReference type="NCBI Taxonomy" id="1427455"/>
    <lineage>
        <taxon>Eukaryota</taxon>
        <taxon>Fungi</taxon>
        <taxon>Dikarya</taxon>
        <taxon>Ascomycota</taxon>
        <taxon>Saccharomycotina</taxon>
        <taxon>Saccharomycetes</taxon>
        <taxon>Saccharomycetales</taxon>
        <taxon>Saccharomycetaceae</taxon>
        <taxon>Kluyveromyces</taxon>
    </lineage>
</organism>
<evidence type="ECO:0000313" key="3">
    <source>
        <dbReference type="Proteomes" id="UP000031516"/>
    </source>
</evidence>